<dbReference type="InterPro" id="IPR052216">
    <property type="entry name" value="CRISPR_Csm3_endoribonuclease"/>
</dbReference>
<protein>
    <recommendedName>
        <fullName evidence="2">CRISPR type III-associated protein domain-containing protein</fullName>
    </recommendedName>
</protein>
<accession>A0A433UXK9</accession>
<sequence>MNYERLKHRNQRCIIERIIVRGSLVLETPACLGSGDTYSDVDLAILRDSIEDKALLMGSSVAGALRNYLHELYDGKETSLLFGAERSNDDGEQSPLIISDALSSEVIKVELRDLVKINSVRRTAEEGKKYDFEVLEAGTTFELCFELLIDSTSKREQLLQELIIVLQGLEKAEIPIGMKKRRGFGKCCVKQWQVWKFGLQDSKQRQEWLNFPHWTTGLLTEYPNNIYSSIQQAFDILPVIDDKRTRLTIEAIFTLASPLLIRSGQASVDKAPDVVHLKSRRHNQLVPILSGTSLAGVLRHRAERIVNTLHTKKSIIDEIFGADFTANKTKETKASRLIVDEVEIIDTTDLIQNRIAIDRFTGGALHGALFDEQPIFGNDNTKLVIKLELRQLNNNNDAEIGLLLLLLKDLWTGDLPVGGTSSIGRGRLQGIQANITHYKAGKPEPTLTISQSSKNEPVMVTDANALEKYVAALRKEVVA</sequence>
<evidence type="ECO:0000313" key="3">
    <source>
        <dbReference type="EMBL" id="RUS98582.1"/>
    </source>
</evidence>
<dbReference type="EMBL" id="RSCL01000028">
    <property type="protein sequence ID" value="RUS98582.1"/>
    <property type="molecule type" value="Genomic_DNA"/>
</dbReference>
<dbReference type="CDD" id="cd09726">
    <property type="entry name" value="RAMP_I_III"/>
    <property type="match status" value="2"/>
</dbReference>
<feature type="domain" description="CRISPR type III-associated protein" evidence="2">
    <location>
        <begin position="27"/>
        <end position="187"/>
    </location>
</feature>
<keyword evidence="4" id="KW-1185">Reference proteome</keyword>
<dbReference type="OrthoDB" id="1063910at2"/>
<name>A0A433UXK9_9CYAN</name>
<dbReference type="InterPro" id="IPR005537">
    <property type="entry name" value="RAMP_III_fam"/>
</dbReference>
<organism evidence="3 4">
    <name type="scientific">Dulcicalothrix desertica PCC 7102</name>
    <dbReference type="NCBI Taxonomy" id="232991"/>
    <lineage>
        <taxon>Bacteria</taxon>
        <taxon>Bacillati</taxon>
        <taxon>Cyanobacteriota</taxon>
        <taxon>Cyanophyceae</taxon>
        <taxon>Nostocales</taxon>
        <taxon>Calotrichaceae</taxon>
        <taxon>Dulcicalothrix</taxon>
    </lineage>
</organism>
<dbReference type="RefSeq" id="WP_127086034.1">
    <property type="nucleotide sequence ID" value="NZ_RSCL01000028.1"/>
</dbReference>
<proteinExistence type="predicted"/>
<feature type="domain" description="CRISPR type III-associated protein" evidence="2">
    <location>
        <begin position="253"/>
        <end position="428"/>
    </location>
</feature>
<dbReference type="Pfam" id="PF03787">
    <property type="entry name" value="RAMPs"/>
    <property type="match status" value="2"/>
</dbReference>
<evidence type="ECO:0000259" key="2">
    <source>
        <dbReference type="Pfam" id="PF03787"/>
    </source>
</evidence>
<reference evidence="3" key="2">
    <citation type="journal article" date="2019" name="Genome Biol. Evol.">
        <title>Day and night: Metabolic profiles and evolutionary relationships of six axenic non-marine cyanobacteria.</title>
        <authorList>
            <person name="Will S.E."/>
            <person name="Henke P."/>
            <person name="Boedeker C."/>
            <person name="Huang S."/>
            <person name="Brinkmann H."/>
            <person name="Rohde M."/>
            <person name="Jarek M."/>
            <person name="Friedl T."/>
            <person name="Seufert S."/>
            <person name="Schumacher M."/>
            <person name="Overmann J."/>
            <person name="Neumann-Schaal M."/>
            <person name="Petersen J."/>
        </authorList>
    </citation>
    <scope>NUCLEOTIDE SEQUENCE [LARGE SCALE GENOMIC DNA]</scope>
    <source>
        <strain evidence="3">PCC 7102</strain>
    </source>
</reference>
<reference evidence="3" key="1">
    <citation type="submission" date="2018-12" db="EMBL/GenBank/DDBJ databases">
        <authorList>
            <person name="Will S."/>
            <person name="Neumann-Schaal M."/>
            <person name="Henke P."/>
        </authorList>
    </citation>
    <scope>NUCLEOTIDE SEQUENCE</scope>
    <source>
        <strain evidence="3">PCC 7102</strain>
    </source>
</reference>
<evidence type="ECO:0000256" key="1">
    <source>
        <dbReference type="ARBA" id="ARBA00023118"/>
    </source>
</evidence>
<comment type="caution">
    <text evidence="3">The sequence shown here is derived from an EMBL/GenBank/DDBJ whole genome shotgun (WGS) entry which is preliminary data.</text>
</comment>
<keyword evidence="1" id="KW-0051">Antiviral defense</keyword>
<evidence type="ECO:0000313" key="4">
    <source>
        <dbReference type="Proteomes" id="UP000271624"/>
    </source>
</evidence>
<dbReference type="GO" id="GO:0051607">
    <property type="term" value="P:defense response to virus"/>
    <property type="evidence" value="ECO:0007669"/>
    <property type="project" value="UniProtKB-KW"/>
</dbReference>
<dbReference type="PANTHER" id="PTHR35579">
    <property type="entry name" value="CRISPR SYSTEM CMS ENDORIBONUCLEASE CSM3"/>
    <property type="match status" value="1"/>
</dbReference>
<dbReference type="AlphaFoldDB" id="A0A433UXK9"/>
<dbReference type="PANTHER" id="PTHR35579:SF6">
    <property type="entry name" value="DUF324 DOMAIN-CONTAINING PROTEIN"/>
    <property type="match status" value="1"/>
</dbReference>
<gene>
    <name evidence="3" type="ORF">DSM106972_079680</name>
</gene>
<dbReference type="Proteomes" id="UP000271624">
    <property type="component" value="Unassembled WGS sequence"/>
</dbReference>